<dbReference type="EMBL" id="DVOF01000067">
    <property type="protein sequence ID" value="HIV02379.1"/>
    <property type="molecule type" value="Genomic_DNA"/>
</dbReference>
<dbReference type="InterPro" id="IPR019554">
    <property type="entry name" value="Soluble_ligand-bd"/>
</dbReference>
<keyword evidence="1" id="KW-0813">Transport</keyword>
<evidence type="ECO:0000259" key="8">
    <source>
        <dbReference type="PROSITE" id="PS51379"/>
    </source>
</evidence>
<dbReference type="InterPro" id="IPR009051">
    <property type="entry name" value="Helical_ferredxn"/>
</dbReference>
<reference evidence="9" key="1">
    <citation type="submission" date="2020-10" db="EMBL/GenBank/DDBJ databases">
        <authorList>
            <person name="Gilroy R."/>
        </authorList>
    </citation>
    <scope>NUCLEOTIDE SEQUENCE</scope>
    <source>
        <strain evidence="9">4920</strain>
    </source>
</reference>
<keyword evidence="2" id="KW-0004">4Fe-4S</keyword>
<dbReference type="Pfam" id="PF10531">
    <property type="entry name" value="SLBB"/>
    <property type="match status" value="1"/>
</dbReference>
<dbReference type="InterPro" id="IPR011538">
    <property type="entry name" value="Nuo51_FMN-bd"/>
</dbReference>
<dbReference type="Gene3D" id="3.10.20.600">
    <property type="match status" value="1"/>
</dbReference>
<gene>
    <name evidence="9" type="ORF">IAC74_02300</name>
</gene>
<evidence type="ECO:0000256" key="5">
    <source>
        <dbReference type="ARBA" id="ARBA00022982"/>
    </source>
</evidence>
<sequence>MDVRALCEKLKRAGVVGAGGAGFPTYAKIGEGIDTVILNCAECEPLLKPHRQLLQKHAGVVLKGLDLLRESVGAARAIVALKPSYTAAAEAARAELDAFPHLALSYLPEIYPAGDEIVLIYETTGRTVGPGQLPRSVGVCVFNVETAYNAARAAKDIPVTHKYVTIAGEVKTPCTLRLPLGISFGDAVALAGGAAREDAVYISGGPMTGSLASPYDVVTKTTNAILLMPPEHTIVNKRRIRSSVSVKRAMSACCQCRMCTDLCPRHLLGHPIEPHAFMRAVKDGHAADIAAVRNTAFCCGCGVCEMYACPQGLNPHSLIAACKDELRKNGVRPPQVEGTGVLEMRDYARLPMSRLLARLDLARYNVPAPLDEREIVPKRVKLPLRQHIGAPACAVVAVGERVERGQCVARVGDDQLGADIHTPICGTVAEATDTYIIVETKQESGAGANA</sequence>
<comment type="caution">
    <text evidence="9">The sequence shown here is derived from an EMBL/GenBank/DDBJ whole genome shotgun (WGS) entry which is preliminary data.</text>
</comment>
<dbReference type="Proteomes" id="UP000886743">
    <property type="component" value="Unassembled WGS sequence"/>
</dbReference>
<dbReference type="Gene3D" id="1.10.1060.10">
    <property type="entry name" value="Alpha-helical ferredoxin"/>
    <property type="match status" value="1"/>
</dbReference>
<dbReference type="SUPFAM" id="SSF142019">
    <property type="entry name" value="Nqo1 FMN-binding domain-like"/>
    <property type="match status" value="1"/>
</dbReference>
<accession>A0A9D1SZK0</accession>
<keyword evidence="6" id="KW-0408">Iron</keyword>
<keyword evidence="3" id="KW-0479">Metal-binding</keyword>
<dbReference type="GO" id="GO:0051539">
    <property type="term" value="F:4 iron, 4 sulfur cluster binding"/>
    <property type="evidence" value="ECO:0007669"/>
    <property type="project" value="UniProtKB-KW"/>
</dbReference>
<evidence type="ECO:0000313" key="10">
    <source>
        <dbReference type="Proteomes" id="UP000886743"/>
    </source>
</evidence>
<evidence type="ECO:0000313" key="9">
    <source>
        <dbReference type="EMBL" id="HIV02379.1"/>
    </source>
</evidence>
<dbReference type="Pfam" id="PF13534">
    <property type="entry name" value="Fer4_17"/>
    <property type="match status" value="1"/>
</dbReference>
<keyword evidence="5" id="KW-0249">Electron transport</keyword>
<dbReference type="SUPFAM" id="SSF46548">
    <property type="entry name" value="alpha-helical ferredoxin"/>
    <property type="match status" value="1"/>
</dbReference>
<dbReference type="PIRSF" id="PIRSF036408">
    <property type="entry name" value="PduS_prd"/>
    <property type="match status" value="1"/>
</dbReference>
<proteinExistence type="predicted"/>
<dbReference type="Pfam" id="PF13375">
    <property type="entry name" value="RnfC_N"/>
    <property type="match status" value="1"/>
</dbReference>
<evidence type="ECO:0000256" key="6">
    <source>
        <dbReference type="ARBA" id="ARBA00023004"/>
    </source>
</evidence>
<keyword evidence="7" id="KW-0411">Iron-sulfur</keyword>
<dbReference type="AlphaFoldDB" id="A0A9D1SZK0"/>
<dbReference type="PANTHER" id="PTHR43034:SF2">
    <property type="entry name" value="ION-TRANSLOCATING OXIDOREDUCTASE COMPLEX SUBUNIT C"/>
    <property type="match status" value="1"/>
</dbReference>
<evidence type="ECO:0000256" key="3">
    <source>
        <dbReference type="ARBA" id="ARBA00022723"/>
    </source>
</evidence>
<evidence type="ECO:0000256" key="7">
    <source>
        <dbReference type="ARBA" id="ARBA00023014"/>
    </source>
</evidence>
<protein>
    <submittedName>
        <fullName evidence="9">SLBB domain-containing protein</fullName>
    </submittedName>
</protein>
<dbReference type="Gene3D" id="3.40.50.11540">
    <property type="entry name" value="NADH-ubiquinone oxidoreductase 51kDa subunit"/>
    <property type="match status" value="1"/>
</dbReference>
<dbReference type="GO" id="GO:0046872">
    <property type="term" value="F:metal ion binding"/>
    <property type="evidence" value="ECO:0007669"/>
    <property type="project" value="UniProtKB-KW"/>
</dbReference>
<dbReference type="InterPro" id="IPR037225">
    <property type="entry name" value="Nuo51_FMN-bd_sf"/>
</dbReference>
<dbReference type="GO" id="GO:0009055">
    <property type="term" value="F:electron transfer activity"/>
    <property type="evidence" value="ECO:0007669"/>
    <property type="project" value="InterPro"/>
</dbReference>
<feature type="domain" description="4Fe-4S ferredoxin-type" evidence="8">
    <location>
        <begin position="289"/>
        <end position="312"/>
    </location>
</feature>
<name>A0A9D1SZK0_9FIRM</name>
<evidence type="ECO:0000256" key="1">
    <source>
        <dbReference type="ARBA" id="ARBA00022448"/>
    </source>
</evidence>
<dbReference type="InterPro" id="IPR010208">
    <property type="entry name" value="Ion_transpt_RnfC/RsxC"/>
</dbReference>
<keyword evidence="4" id="KW-0677">Repeat</keyword>
<organism evidence="9 10">
    <name type="scientific">Candidatus Aphodoplasma excrementigallinarum</name>
    <dbReference type="NCBI Taxonomy" id="2840673"/>
    <lineage>
        <taxon>Bacteria</taxon>
        <taxon>Bacillati</taxon>
        <taxon>Bacillota</taxon>
        <taxon>Clostridia</taxon>
        <taxon>Eubacteriales</taxon>
        <taxon>Candidatus Aphodoplasma</taxon>
    </lineage>
</organism>
<dbReference type="SUPFAM" id="SSF142984">
    <property type="entry name" value="Nqo1 middle domain-like"/>
    <property type="match status" value="1"/>
</dbReference>
<evidence type="ECO:0000256" key="2">
    <source>
        <dbReference type="ARBA" id="ARBA00022485"/>
    </source>
</evidence>
<dbReference type="InterPro" id="IPR017054">
    <property type="entry name" value="PduS"/>
</dbReference>
<evidence type="ECO:0000256" key="4">
    <source>
        <dbReference type="ARBA" id="ARBA00022737"/>
    </source>
</evidence>
<dbReference type="PANTHER" id="PTHR43034">
    <property type="entry name" value="ION-TRANSLOCATING OXIDOREDUCTASE COMPLEX SUBUNIT C"/>
    <property type="match status" value="1"/>
</dbReference>
<dbReference type="InterPro" id="IPR017896">
    <property type="entry name" value="4Fe4S_Fe-S-bd"/>
</dbReference>
<dbReference type="PROSITE" id="PS51379">
    <property type="entry name" value="4FE4S_FER_2"/>
    <property type="match status" value="1"/>
</dbReference>
<dbReference type="GO" id="GO:0016020">
    <property type="term" value="C:membrane"/>
    <property type="evidence" value="ECO:0007669"/>
    <property type="project" value="InterPro"/>
</dbReference>
<dbReference type="Pfam" id="PF01512">
    <property type="entry name" value="Complex1_51K"/>
    <property type="match status" value="1"/>
</dbReference>
<reference evidence="9" key="2">
    <citation type="journal article" date="2021" name="PeerJ">
        <title>Extensive microbial diversity within the chicken gut microbiome revealed by metagenomics and culture.</title>
        <authorList>
            <person name="Gilroy R."/>
            <person name="Ravi A."/>
            <person name="Getino M."/>
            <person name="Pursley I."/>
            <person name="Horton D.L."/>
            <person name="Alikhan N.F."/>
            <person name="Baker D."/>
            <person name="Gharbi K."/>
            <person name="Hall N."/>
            <person name="Watson M."/>
            <person name="Adriaenssens E.M."/>
            <person name="Foster-Nyarko E."/>
            <person name="Jarju S."/>
            <person name="Secka A."/>
            <person name="Antonio M."/>
            <person name="Oren A."/>
            <person name="Chaudhuri R.R."/>
            <person name="La Ragione R."/>
            <person name="Hildebrand F."/>
            <person name="Pallen M.J."/>
        </authorList>
    </citation>
    <scope>NUCLEOTIDE SEQUENCE</scope>
    <source>
        <strain evidence="9">4920</strain>
    </source>
</reference>
<dbReference type="InterPro" id="IPR026902">
    <property type="entry name" value="RnfC_N"/>
</dbReference>